<dbReference type="AlphaFoldDB" id="A0A6J4J0M8"/>
<dbReference type="EMBL" id="CADCTH010000339">
    <property type="protein sequence ID" value="CAA9264549.1"/>
    <property type="molecule type" value="Genomic_DNA"/>
</dbReference>
<organism evidence="2">
    <name type="scientific">uncultured Actinomycetospora sp</name>
    <dbReference type="NCBI Taxonomy" id="1135996"/>
    <lineage>
        <taxon>Bacteria</taxon>
        <taxon>Bacillati</taxon>
        <taxon>Actinomycetota</taxon>
        <taxon>Actinomycetes</taxon>
        <taxon>Pseudonocardiales</taxon>
        <taxon>Pseudonocardiaceae</taxon>
        <taxon>Actinomycetospora</taxon>
        <taxon>environmental samples</taxon>
    </lineage>
</organism>
<gene>
    <name evidence="2" type="ORF">AVDCRST_MAG54-2644</name>
</gene>
<feature type="compositionally biased region" description="Basic and acidic residues" evidence="1">
    <location>
        <begin position="1"/>
        <end position="29"/>
    </location>
</feature>
<evidence type="ECO:0000256" key="1">
    <source>
        <dbReference type="SAM" id="MobiDB-lite"/>
    </source>
</evidence>
<reference evidence="2" key="1">
    <citation type="submission" date="2020-02" db="EMBL/GenBank/DDBJ databases">
        <authorList>
            <person name="Meier V. D."/>
        </authorList>
    </citation>
    <scope>NUCLEOTIDE SEQUENCE</scope>
    <source>
        <strain evidence="2">AVDCRST_MAG54</strain>
    </source>
</reference>
<accession>A0A6J4J0M8</accession>
<feature type="region of interest" description="Disordered" evidence="1">
    <location>
        <begin position="1"/>
        <end position="44"/>
    </location>
</feature>
<proteinExistence type="predicted"/>
<name>A0A6J4J0M8_9PSEU</name>
<feature type="non-terminal residue" evidence="2">
    <location>
        <position position="44"/>
    </location>
</feature>
<sequence length="44" mass="4813">AGDRRDHPAGRPGARRDGGTGPRAGDDRRGHRAHPDRRDHPAPR</sequence>
<feature type="non-terminal residue" evidence="2">
    <location>
        <position position="1"/>
    </location>
</feature>
<evidence type="ECO:0000313" key="2">
    <source>
        <dbReference type="EMBL" id="CAA9264549.1"/>
    </source>
</evidence>
<protein>
    <submittedName>
        <fullName evidence="2">Uncharacterized protein</fullName>
    </submittedName>
</protein>